<dbReference type="Proteomes" id="UP001149860">
    <property type="component" value="Chromosome"/>
</dbReference>
<accession>A0ACD5DHS0</accession>
<protein>
    <submittedName>
        <fullName evidence="1">Rhomboid family intramembrane serine protease</fullName>
        <ecNumber evidence="1">3.4.21.-</ecNumber>
    </submittedName>
</protein>
<gene>
    <name evidence="1" type="ORF">O0236_004845</name>
</gene>
<dbReference type="EC" id="3.4.21.-" evidence="1"/>
<sequence>MVVVFGIMTLSGGTENPAVLVEFGAKYNPLIVEGQYWRFITPIFIHIGFMHILMNGITLYFIGQYVENIFGHARFFAIFMISGIIGNFASFAFNDGISAGASTAIFGLFGAFLMLGESFQDNPMIVSLARTFLLFVALNIGMDLFVSGIDIAGHIGGLIAGFLSAYIVGVNFDKIPRIKRIISSIMLLFVAGAILYLGFRKNM</sequence>
<organism evidence="1 2">
    <name type="scientific">Lentilactobacillus terminaliae</name>
    <dbReference type="NCBI Taxonomy" id="3003483"/>
    <lineage>
        <taxon>Bacteria</taxon>
        <taxon>Bacillati</taxon>
        <taxon>Bacillota</taxon>
        <taxon>Bacilli</taxon>
        <taxon>Lactobacillales</taxon>
        <taxon>Lactobacillaceae</taxon>
        <taxon>Lentilactobacillus</taxon>
    </lineage>
</organism>
<evidence type="ECO:0000313" key="1">
    <source>
        <dbReference type="EMBL" id="XFD40654.1"/>
    </source>
</evidence>
<keyword evidence="1" id="KW-0645">Protease</keyword>
<keyword evidence="1" id="KW-0378">Hydrolase</keyword>
<evidence type="ECO:0000313" key="2">
    <source>
        <dbReference type="Proteomes" id="UP001149860"/>
    </source>
</evidence>
<name>A0ACD5DHS0_9LACO</name>
<proteinExistence type="predicted"/>
<reference evidence="1" key="1">
    <citation type="submission" date="2024-08" db="EMBL/GenBank/DDBJ databases">
        <title>Lentilactobacillus sp. nov., isolated from tree bark.</title>
        <authorList>
            <person name="Phuengjayaem S."/>
            <person name="Tanasupawat S."/>
        </authorList>
    </citation>
    <scope>NUCLEOTIDE SEQUENCE</scope>
    <source>
        <strain evidence="1">SPB1-3</strain>
    </source>
</reference>
<dbReference type="EMBL" id="CP168151">
    <property type="protein sequence ID" value="XFD40654.1"/>
    <property type="molecule type" value="Genomic_DNA"/>
</dbReference>
<keyword evidence="2" id="KW-1185">Reference proteome</keyword>